<dbReference type="Pfam" id="PF11741">
    <property type="entry name" value="AMIN"/>
    <property type="match status" value="2"/>
</dbReference>
<reference evidence="4" key="2">
    <citation type="journal article" date="2019" name="Genome Biol. Evol.">
        <title>Day and night: Metabolic profiles and evolutionary relationships of six axenic non-marine cyanobacteria.</title>
        <authorList>
            <person name="Will S.E."/>
            <person name="Henke P."/>
            <person name="Boedeker C."/>
            <person name="Huang S."/>
            <person name="Brinkmann H."/>
            <person name="Rohde M."/>
            <person name="Jarek M."/>
            <person name="Friedl T."/>
            <person name="Seufert S."/>
            <person name="Schumacher M."/>
            <person name="Overmann J."/>
            <person name="Neumann-Schaal M."/>
            <person name="Petersen J."/>
        </authorList>
    </citation>
    <scope>NUCLEOTIDE SEQUENCE [LARGE SCALE GENOMIC DNA]</scope>
    <source>
        <strain evidence="4">PCC 7102</strain>
    </source>
</reference>
<feature type="domain" description="MurNAc-LAA" evidence="3">
    <location>
        <begin position="535"/>
        <end position="644"/>
    </location>
</feature>
<keyword evidence="1" id="KW-0378">Hydrolase</keyword>
<feature type="compositionally biased region" description="Basic and acidic residues" evidence="2">
    <location>
        <begin position="134"/>
        <end position="145"/>
    </location>
</feature>
<dbReference type="InterPro" id="IPR021731">
    <property type="entry name" value="AMIN_dom"/>
</dbReference>
<evidence type="ECO:0000256" key="1">
    <source>
        <dbReference type="ARBA" id="ARBA00022801"/>
    </source>
</evidence>
<dbReference type="PANTHER" id="PTHR30404:SF0">
    <property type="entry name" value="N-ACETYLMURAMOYL-L-ALANINE AMIDASE AMIC"/>
    <property type="match status" value="1"/>
</dbReference>
<comment type="caution">
    <text evidence="4">The sequence shown here is derived from an EMBL/GenBank/DDBJ whole genome shotgun (WGS) entry which is preliminary data.</text>
</comment>
<dbReference type="SUPFAM" id="SSF53187">
    <property type="entry name" value="Zn-dependent exopeptidases"/>
    <property type="match status" value="1"/>
</dbReference>
<feature type="compositionally biased region" description="Low complexity" evidence="2">
    <location>
        <begin position="153"/>
        <end position="172"/>
    </location>
</feature>
<evidence type="ECO:0000313" key="4">
    <source>
        <dbReference type="EMBL" id="RUT00567.1"/>
    </source>
</evidence>
<dbReference type="GO" id="GO:0008745">
    <property type="term" value="F:N-acetylmuramoyl-L-alanine amidase activity"/>
    <property type="evidence" value="ECO:0007669"/>
    <property type="project" value="InterPro"/>
</dbReference>
<dbReference type="Gene3D" id="3.40.630.40">
    <property type="entry name" value="Zn-dependent exopeptidases"/>
    <property type="match status" value="1"/>
</dbReference>
<dbReference type="AlphaFoldDB" id="A0A3S1AGZ2"/>
<sequence>MDSGENTVRLHWLLPSTLFTVFILPSPAHAAKLNSWRFDANQNRLEIVTDGAVQPKAQLIFNPTRVVIDLPGTRFGRPQLTQPIGGAIRSLRIGQFDENTARLVVELAPGFTLDPAQVKFVGVSPSRWNVQLPKPEREQVGDSSDKGIYNVITTPSNNTPPSNANNSRPLPPSTVVAASSVPTTVENVQITGDGFFVRTSGAGNPQLRVIRSLDRRSIDVDITGATISSQAQRDISVNKHGVNRVLLSQLNSRTPTVRMQLQVNQDSPNWNASLSGANGLILIPSATPVVRLPSPNTRPPINQPDPNPPITVNTVATIQSVELNATGTQLIISGDQRLTGSGGWDRSTGQYRITIPNAKLQQNVRGPSFGANSPVLKVRLQQQDPNTVAILVQPAAGVQFGQVNQLSGQLLSLDLSRGRISTLPPINPPSQPIKPPVVLPLPLPRPNPQPLPPGGNPVPTPQPPVRQPTPKGKIVVVVDPGHGGKDSGAPGLRGLLEKDVILPIGLRVRSILEQNGIQVVMTRDSDYFVDLKPRVDMAERVNANLFVSIHANSISGRPDVNGLEVYYYDSGYRLAEAVRQSVLQNISTIKDRGTRKARFYVLRKSSMPSILVETGYMTGREDNPRLGNREYQNRMAEAIARGVLRYLGR</sequence>
<dbReference type="InterPro" id="IPR002508">
    <property type="entry name" value="MurNAc-LAA_cat"/>
</dbReference>
<keyword evidence="5" id="KW-1185">Reference proteome</keyword>
<accession>A0A3S1AGZ2</accession>
<dbReference type="PANTHER" id="PTHR30404">
    <property type="entry name" value="N-ACETYLMURAMOYL-L-ALANINE AMIDASE"/>
    <property type="match status" value="1"/>
</dbReference>
<dbReference type="Gene3D" id="2.60.40.3500">
    <property type="match status" value="1"/>
</dbReference>
<dbReference type="Proteomes" id="UP000271624">
    <property type="component" value="Unassembled WGS sequence"/>
</dbReference>
<name>A0A3S1AGZ2_9CYAN</name>
<dbReference type="EMBL" id="RSCL01000023">
    <property type="protein sequence ID" value="RUT00567.1"/>
    <property type="molecule type" value="Genomic_DNA"/>
</dbReference>
<dbReference type="Pfam" id="PF01520">
    <property type="entry name" value="Amidase_3"/>
    <property type="match status" value="1"/>
</dbReference>
<evidence type="ECO:0000259" key="3">
    <source>
        <dbReference type="SMART" id="SM00646"/>
    </source>
</evidence>
<organism evidence="4 5">
    <name type="scientific">Dulcicalothrix desertica PCC 7102</name>
    <dbReference type="NCBI Taxonomy" id="232991"/>
    <lineage>
        <taxon>Bacteria</taxon>
        <taxon>Bacillati</taxon>
        <taxon>Cyanobacteriota</taxon>
        <taxon>Cyanophyceae</taxon>
        <taxon>Nostocales</taxon>
        <taxon>Calotrichaceae</taxon>
        <taxon>Dulcicalothrix</taxon>
    </lineage>
</organism>
<proteinExistence type="predicted"/>
<dbReference type="GO" id="GO:0030288">
    <property type="term" value="C:outer membrane-bounded periplasmic space"/>
    <property type="evidence" value="ECO:0007669"/>
    <property type="project" value="TreeGrafter"/>
</dbReference>
<gene>
    <name evidence="4" type="ORF">DSM106972_073380</name>
</gene>
<evidence type="ECO:0000256" key="2">
    <source>
        <dbReference type="SAM" id="MobiDB-lite"/>
    </source>
</evidence>
<dbReference type="RefSeq" id="WP_411675378.1">
    <property type="nucleotide sequence ID" value="NZ_RSCL01000023.1"/>
</dbReference>
<dbReference type="CDD" id="cd02696">
    <property type="entry name" value="MurNAc-LAA"/>
    <property type="match status" value="1"/>
</dbReference>
<feature type="compositionally biased region" description="Pro residues" evidence="2">
    <location>
        <begin position="425"/>
        <end position="467"/>
    </location>
</feature>
<protein>
    <submittedName>
        <fullName evidence="4">N-acetylmuramoyl-L-alanine amidase</fullName>
    </submittedName>
</protein>
<dbReference type="GO" id="GO:0009253">
    <property type="term" value="P:peptidoglycan catabolic process"/>
    <property type="evidence" value="ECO:0007669"/>
    <property type="project" value="InterPro"/>
</dbReference>
<dbReference type="InterPro" id="IPR050695">
    <property type="entry name" value="N-acetylmuramoyl_amidase_3"/>
</dbReference>
<reference evidence="4" key="1">
    <citation type="submission" date="2018-12" db="EMBL/GenBank/DDBJ databases">
        <authorList>
            <person name="Will S."/>
            <person name="Neumann-Schaal M."/>
            <person name="Henke P."/>
        </authorList>
    </citation>
    <scope>NUCLEOTIDE SEQUENCE</scope>
    <source>
        <strain evidence="4">PCC 7102</strain>
    </source>
</reference>
<feature type="region of interest" description="Disordered" evidence="2">
    <location>
        <begin position="422"/>
        <end position="470"/>
    </location>
</feature>
<dbReference type="SMART" id="SM00646">
    <property type="entry name" value="Ami_3"/>
    <property type="match status" value="1"/>
</dbReference>
<feature type="region of interest" description="Disordered" evidence="2">
    <location>
        <begin position="134"/>
        <end position="172"/>
    </location>
</feature>
<evidence type="ECO:0000313" key="5">
    <source>
        <dbReference type="Proteomes" id="UP000271624"/>
    </source>
</evidence>